<evidence type="ECO:0000313" key="1">
    <source>
        <dbReference type="EMBL" id="JAD35664.1"/>
    </source>
</evidence>
<proteinExistence type="predicted"/>
<reference evidence="1" key="1">
    <citation type="submission" date="2014-09" db="EMBL/GenBank/DDBJ databases">
        <authorList>
            <person name="Magalhaes I.L.F."/>
            <person name="Oliveira U."/>
            <person name="Santos F.R."/>
            <person name="Vidigal T.H.D.A."/>
            <person name="Brescovit A.D."/>
            <person name="Santos A.J."/>
        </authorList>
    </citation>
    <scope>NUCLEOTIDE SEQUENCE</scope>
    <source>
        <tissue evidence="1">Shoot tissue taken approximately 20 cm above the soil surface</tissue>
    </source>
</reference>
<name>A0A0A8Z8E0_ARUDO</name>
<reference evidence="1" key="2">
    <citation type="journal article" date="2015" name="Data Brief">
        <title>Shoot transcriptome of the giant reed, Arundo donax.</title>
        <authorList>
            <person name="Barrero R.A."/>
            <person name="Guerrero F.D."/>
            <person name="Moolhuijzen P."/>
            <person name="Goolsby J.A."/>
            <person name="Tidwell J."/>
            <person name="Bellgard S.E."/>
            <person name="Bellgard M.I."/>
        </authorList>
    </citation>
    <scope>NUCLEOTIDE SEQUENCE</scope>
    <source>
        <tissue evidence="1">Shoot tissue taken approximately 20 cm above the soil surface</tissue>
    </source>
</reference>
<sequence length="13" mass="1748">MTRMIRVRFLIRR</sequence>
<protein>
    <submittedName>
        <fullName evidence="1">Uncharacterized protein</fullName>
    </submittedName>
</protein>
<organism evidence="1">
    <name type="scientific">Arundo donax</name>
    <name type="common">Giant reed</name>
    <name type="synonym">Donax arundinaceus</name>
    <dbReference type="NCBI Taxonomy" id="35708"/>
    <lineage>
        <taxon>Eukaryota</taxon>
        <taxon>Viridiplantae</taxon>
        <taxon>Streptophyta</taxon>
        <taxon>Embryophyta</taxon>
        <taxon>Tracheophyta</taxon>
        <taxon>Spermatophyta</taxon>
        <taxon>Magnoliopsida</taxon>
        <taxon>Liliopsida</taxon>
        <taxon>Poales</taxon>
        <taxon>Poaceae</taxon>
        <taxon>PACMAD clade</taxon>
        <taxon>Arundinoideae</taxon>
        <taxon>Arundineae</taxon>
        <taxon>Arundo</taxon>
    </lineage>
</organism>
<dbReference type="EMBL" id="GBRH01262231">
    <property type="protein sequence ID" value="JAD35664.1"/>
    <property type="molecule type" value="Transcribed_RNA"/>
</dbReference>
<accession>A0A0A8Z8E0</accession>